<evidence type="ECO:0000256" key="1">
    <source>
        <dbReference type="ARBA" id="ARBA00022900"/>
    </source>
</evidence>
<feature type="domain" description="TIL" evidence="3">
    <location>
        <begin position="88"/>
        <end position="147"/>
    </location>
</feature>
<feature type="chain" id="PRO_5035849652" description="TIL domain-containing protein" evidence="2">
    <location>
        <begin position="16"/>
        <end position="213"/>
    </location>
</feature>
<feature type="signal peptide" evidence="2">
    <location>
        <begin position="1"/>
        <end position="15"/>
    </location>
</feature>
<organism evidence="4 5">
    <name type="scientific">Caenorhabditis auriculariae</name>
    <dbReference type="NCBI Taxonomy" id="2777116"/>
    <lineage>
        <taxon>Eukaryota</taxon>
        <taxon>Metazoa</taxon>
        <taxon>Ecdysozoa</taxon>
        <taxon>Nematoda</taxon>
        <taxon>Chromadorea</taxon>
        <taxon>Rhabditida</taxon>
        <taxon>Rhabditina</taxon>
        <taxon>Rhabditomorpha</taxon>
        <taxon>Rhabditoidea</taxon>
        <taxon>Rhabditidae</taxon>
        <taxon>Peloderinae</taxon>
        <taxon>Caenorhabditis</taxon>
    </lineage>
</organism>
<dbReference type="OrthoDB" id="5861174at2759"/>
<dbReference type="Gene3D" id="2.10.25.10">
    <property type="entry name" value="Laminin"/>
    <property type="match status" value="1"/>
</dbReference>
<evidence type="ECO:0000313" key="4">
    <source>
        <dbReference type="EMBL" id="CAD6193177.1"/>
    </source>
</evidence>
<dbReference type="SUPFAM" id="SSF57567">
    <property type="entry name" value="Serine protease inhibitors"/>
    <property type="match status" value="1"/>
</dbReference>
<accession>A0A8S1HD75</accession>
<reference evidence="4" key="1">
    <citation type="submission" date="2020-10" db="EMBL/GenBank/DDBJ databases">
        <authorList>
            <person name="Kikuchi T."/>
        </authorList>
    </citation>
    <scope>NUCLEOTIDE SEQUENCE</scope>
    <source>
        <strain evidence="4">NKZ352</strain>
    </source>
</reference>
<evidence type="ECO:0000259" key="3">
    <source>
        <dbReference type="Pfam" id="PF01826"/>
    </source>
</evidence>
<keyword evidence="1" id="KW-0646">Protease inhibitor</keyword>
<dbReference type="InterPro" id="IPR002919">
    <property type="entry name" value="TIL_dom"/>
</dbReference>
<keyword evidence="5" id="KW-1185">Reference proteome</keyword>
<dbReference type="GO" id="GO:0004867">
    <property type="term" value="F:serine-type endopeptidase inhibitor activity"/>
    <property type="evidence" value="ECO:0007669"/>
    <property type="project" value="UniProtKB-KW"/>
</dbReference>
<evidence type="ECO:0000313" key="5">
    <source>
        <dbReference type="Proteomes" id="UP000835052"/>
    </source>
</evidence>
<comment type="caution">
    <text evidence="4">The sequence shown here is derived from an EMBL/GenBank/DDBJ whole genome shotgun (WGS) entry which is preliminary data.</text>
</comment>
<proteinExistence type="predicted"/>
<keyword evidence="1" id="KW-0722">Serine protease inhibitor</keyword>
<keyword evidence="2" id="KW-0732">Signal</keyword>
<dbReference type="CDD" id="cd19941">
    <property type="entry name" value="TIL"/>
    <property type="match status" value="1"/>
</dbReference>
<dbReference type="Pfam" id="PF01826">
    <property type="entry name" value="TIL"/>
    <property type="match status" value="1"/>
</dbReference>
<sequence length="213" mass="22376">MLAATILSIFSLATAQFALPNQFGASGMSSNPWMGMFGGQQQGLSTLGRLYGLAGSQGGSQLPRLPSNIANLPIGTAIQNGIFGINQCTANETLVSCGSECEPRCTTSLTSQPVQNCLQSCVPNVCQCNTGYVRSYDGSRCVLARDCLATLSNNCMMVGTTRICFPGAQCGSTYCPSGWSCSNPQFCFGASCQPSCVPNFGTVNLYNPRSGFF</sequence>
<name>A0A8S1HD75_9PELO</name>
<evidence type="ECO:0000256" key="2">
    <source>
        <dbReference type="SAM" id="SignalP"/>
    </source>
</evidence>
<dbReference type="Proteomes" id="UP000835052">
    <property type="component" value="Unassembled WGS sequence"/>
</dbReference>
<dbReference type="InterPro" id="IPR036084">
    <property type="entry name" value="Ser_inhib-like_sf"/>
</dbReference>
<dbReference type="EMBL" id="CAJGYM010000033">
    <property type="protein sequence ID" value="CAD6193177.1"/>
    <property type="molecule type" value="Genomic_DNA"/>
</dbReference>
<protein>
    <recommendedName>
        <fullName evidence="3">TIL domain-containing protein</fullName>
    </recommendedName>
</protein>
<gene>
    <name evidence="4" type="ORF">CAUJ_LOCUS9096</name>
</gene>
<dbReference type="AlphaFoldDB" id="A0A8S1HD75"/>